<protein>
    <submittedName>
        <fullName evidence="2">Uncharacterized protein</fullName>
    </submittedName>
</protein>
<keyword evidence="1" id="KW-0812">Transmembrane</keyword>
<feature type="transmembrane region" description="Helical" evidence="1">
    <location>
        <begin position="156"/>
        <end position="181"/>
    </location>
</feature>
<dbReference type="KEGG" id="fro:AALO17_07650"/>
<gene>
    <name evidence="2" type="ORF">AALO17_07650</name>
    <name evidence="3" type="ORF">BO223_02775</name>
</gene>
<dbReference type="AlphaFoldDB" id="A0A140DTC2"/>
<feature type="transmembrane region" description="Helical" evidence="1">
    <location>
        <begin position="64"/>
        <end position="89"/>
    </location>
</feature>
<reference evidence="3 5" key="2">
    <citation type="submission" date="2016-11" db="EMBL/GenBank/DDBJ databases">
        <title>Description of two novel members of the family Erysipelotrichaceae: Ileibacterium lipovorans gen. nov., sp. nov. and Dubosiella newyorkensis, gen. nov., sp. nov.</title>
        <authorList>
            <person name="Cox L.M."/>
            <person name="Sohn J."/>
            <person name="Tyrrell K.L."/>
            <person name="Citron D.M."/>
            <person name="Lawson P.A."/>
            <person name="Patel N.B."/>
            <person name="Iizumi T."/>
            <person name="Perez-Perez G.I."/>
            <person name="Goldstein E.J."/>
            <person name="Blaser M.J."/>
        </authorList>
    </citation>
    <scope>NUCLEOTIDE SEQUENCE [LARGE SCALE GENOMIC DNA]</scope>
    <source>
        <strain evidence="3 5">NYU-BL-K8</strain>
    </source>
</reference>
<keyword evidence="4" id="KW-1185">Reference proteome</keyword>
<keyword evidence="1" id="KW-0472">Membrane</keyword>
<dbReference type="EMBL" id="CP011391">
    <property type="protein sequence ID" value="AMK53899.1"/>
    <property type="molecule type" value="Genomic_DNA"/>
</dbReference>
<evidence type="ECO:0000256" key="1">
    <source>
        <dbReference type="SAM" id="Phobius"/>
    </source>
</evidence>
<sequence>MLSMNTGKHVQVTTRNVTRGAMAAAIYALLLFLNQQTALGIETAMPWLFIFPIYVYSAASPLQASFPCALAMILETFLFGGFTTWFYSWTGILSGFLTGAAIRRGLSGQLRLGILFVCQFVGNLFTMFLWAGIFGMDITEDFAMIRGFIPWLDMKVFIVIFCAVLSVMTAVCVNLLGAALLQRLHIPCPPITPVSRIRPNRTLVWLSIASVILFVVCPSVIVWKEEARNWLLPAVMCAMMYLDYLGCVRFLQKCVATGHRSWAPVAVIGAFVPGLQLLWVIQGMLWGLQKPGVNA</sequence>
<feature type="transmembrane region" description="Helical" evidence="1">
    <location>
        <begin position="202"/>
        <end position="224"/>
    </location>
</feature>
<name>A0A140DTC2_9FIRM</name>
<evidence type="ECO:0000313" key="3">
    <source>
        <dbReference type="EMBL" id="OLU46123.1"/>
    </source>
</evidence>
<feature type="transmembrane region" description="Helical" evidence="1">
    <location>
        <begin position="230"/>
        <end position="251"/>
    </location>
</feature>
<accession>A0A140DTC2</accession>
<organism evidence="2 4">
    <name type="scientific">Faecalibaculum rodentium</name>
    <dbReference type="NCBI Taxonomy" id="1702221"/>
    <lineage>
        <taxon>Bacteria</taxon>
        <taxon>Bacillati</taxon>
        <taxon>Bacillota</taxon>
        <taxon>Erysipelotrichia</taxon>
        <taxon>Erysipelotrichales</taxon>
        <taxon>Erysipelotrichaceae</taxon>
        <taxon>Faecalibaculum</taxon>
    </lineage>
</organism>
<feature type="transmembrane region" description="Helical" evidence="1">
    <location>
        <begin position="263"/>
        <end position="281"/>
    </location>
</feature>
<keyword evidence="1" id="KW-1133">Transmembrane helix</keyword>
<evidence type="ECO:0000313" key="5">
    <source>
        <dbReference type="Proteomes" id="UP000186758"/>
    </source>
</evidence>
<dbReference type="EMBL" id="MPJZ01000035">
    <property type="protein sequence ID" value="OLU46123.1"/>
    <property type="molecule type" value="Genomic_DNA"/>
</dbReference>
<evidence type="ECO:0000313" key="4">
    <source>
        <dbReference type="Proteomes" id="UP000069771"/>
    </source>
</evidence>
<proteinExistence type="predicted"/>
<dbReference type="STRING" id="1702221.AALO17_07650"/>
<dbReference type="Proteomes" id="UP000186758">
    <property type="component" value="Unassembled WGS sequence"/>
</dbReference>
<feature type="transmembrane region" description="Helical" evidence="1">
    <location>
        <begin position="110"/>
        <end position="136"/>
    </location>
</feature>
<dbReference type="Proteomes" id="UP000069771">
    <property type="component" value="Chromosome"/>
</dbReference>
<reference evidence="2 4" key="1">
    <citation type="journal article" date="2016" name="Gut Pathog.">
        <title>Whole genome sequencing of "Faecalibaculum rodentium" ALO17, isolated from C57BL/6J laboratory mouse feces.</title>
        <authorList>
            <person name="Lim S."/>
            <person name="Chang D.H."/>
            <person name="Ahn S."/>
            <person name="Kim B.C."/>
        </authorList>
    </citation>
    <scope>NUCLEOTIDE SEQUENCE [LARGE SCALE GENOMIC DNA]</scope>
    <source>
        <strain evidence="2 4">Alo17</strain>
    </source>
</reference>
<evidence type="ECO:0000313" key="2">
    <source>
        <dbReference type="EMBL" id="AMK53899.1"/>
    </source>
</evidence>